<reference evidence="6 7" key="1">
    <citation type="submission" date="2020-04" db="EMBL/GenBank/DDBJ databases">
        <title>Perkinsus olseni comparative genomics.</title>
        <authorList>
            <person name="Bogema D.R."/>
        </authorList>
    </citation>
    <scope>NUCLEOTIDE SEQUENCE [LARGE SCALE GENOMIC DNA]</scope>
    <source>
        <strain evidence="5">ATCC PRA-179</strain>
        <strain evidence="4">ATCC PRA-31</strain>
    </source>
</reference>
<accession>A0A7J6L5N1</accession>
<dbReference type="Gene3D" id="3.40.630.30">
    <property type="match status" value="1"/>
</dbReference>
<dbReference type="PANTHER" id="PTHR47808">
    <property type="entry name" value="INNER NUCLEAR MEMBRANE PROTEIN HEH2-RELATED"/>
    <property type="match status" value="1"/>
</dbReference>
<sequence>MSTYASMTIAELRSLLTRNGVKVPQSSVKKAVLVNMCLKELGPEGSRRESSVVSPPPLTPPSSRGSSTDLVDVARVFSSDDEELSEMSESPITSRYERGRRRTSMEDFPKASPSSAEGSSVARRRRSSRPPSRSSALSSASVDKTLFASPEDDGAKSRRVTISPLSYLRPLKEAQTRRRFSKVNTVLGIFLLVAAMAAYWYLPGPRLRYCDGLSSSAVDCEPCPAHAVCQGYTMKCNPLFKRDGDVCIRDEHLYMVSHHMAASLADHLADRRGDHECYKTRYQLDAAEAKRYLRERCWEARRLGKADFETAFNLMLSESLPNEYGSQVVYTTGGTLWSLKSSKRLSCRITEAVEMWWKAVFLVGVLILFTAWRFKRWSDRRWARRSALQAVTACTRLGSDGSIRGVRVHDLATEVLGWPEKRVREYMDQLSKEEADVQSSGDGEYWSDAAVKKLIPNQQEGQRDYTRYATRKGYANPTLDAFAVSSSNHTFGVIWVVPIATLVAVARTGQDPAQRLTIYRPMIPKSPARPLCLALMLMPTALVCLTTHKGGGHLTPDVSKLEYRLAEPSDVLLENKIQPDAGVFVAVDTRQNVVVGSVEFGLVNQTDDSPATVYIPRVIVREDWRRRGVAPGMLKGLTKYIHRVAPQVAFAWMRVDTTNEAAIKAYTKAGFESYESPDWGWLNFFYDFRENLENDPAVVRDESLPVIPEPYFG</sequence>
<dbReference type="CDD" id="cd12935">
    <property type="entry name" value="LEM_like"/>
    <property type="match status" value="1"/>
</dbReference>
<keyword evidence="2" id="KW-1133">Transmembrane helix</keyword>
<dbReference type="GO" id="GO:0003682">
    <property type="term" value="F:chromatin binding"/>
    <property type="evidence" value="ECO:0007669"/>
    <property type="project" value="InterPro"/>
</dbReference>
<dbReference type="GO" id="GO:0016747">
    <property type="term" value="F:acyltransferase activity, transferring groups other than amino-acyl groups"/>
    <property type="evidence" value="ECO:0007669"/>
    <property type="project" value="InterPro"/>
</dbReference>
<evidence type="ECO:0000259" key="3">
    <source>
        <dbReference type="PROSITE" id="PS51186"/>
    </source>
</evidence>
<dbReference type="OrthoDB" id="10455417at2759"/>
<evidence type="ECO:0000256" key="2">
    <source>
        <dbReference type="SAM" id="Phobius"/>
    </source>
</evidence>
<dbReference type="GO" id="GO:0034399">
    <property type="term" value="C:nuclear periphery"/>
    <property type="evidence" value="ECO:0007669"/>
    <property type="project" value="TreeGrafter"/>
</dbReference>
<protein>
    <recommendedName>
        <fullName evidence="3">N-acetyltransferase domain-containing protein</fullName>
    </recommendedName>
</protein>
<evidence type="ECO:0000313" key="5">
    <source>
        <dbReference type="EMBL" id="KAF4662098.1"/>
    </source>
</evidence>
<proteinExistence type="predicted"/>
<evidence type="ECO:0000313" key="6">
    <source>
        <dbReference type="Proteomes" id="UP000570595"/>
    </source>
</evidence>
<keyword evidence="2" id="KW-0472">Membrane</keyword>
<dbReference type="InterPro" id="IPR044780">
    <property type="entry name" value="Heh2/Src1"/>
</dbReference>
<comment type="caution">
    <text evidence="4">The sequence shown here is derived from an EMBL/GenBank/DDBJ whole genome shotgun (WGS) entry which is preliminary data.</text>
</comment>
<gene>
    <name evidence="4" type="ORF">FOL46_008699</name>
    <name evidence="5" type="ORF">FOZ61_002729</name>
</gene>
<feature type="transmembrane region" description="Helical" evidence="2">
    <location>
        <begin position="183"/>
        <end position="202"/>
    </location>
</feature>
<feature type="domain" description="N-acetyltransferase" evidence="3">
    <location>
        <begin position="540"/>
        <end position="693"/>
    </location>
</feature>
<dbReference type="InterPro" id="IPR000182">
    <property type="entry name" value="GNAT_dom"/>
</dbReference>
<organism evidence="4 7">
    <name type="scientific">Perkinsus olseni</name>
    <name type="common">Perkinsus atlanticus</name>
    <dbReference type="NCBI Taxonomy" id="32597"/>
    <lineage>
        <taxon>Eukaryota</taxon>
        <taxon>Sar</taxon>
        <taxon>Alveolata</taxon>
        <taxon>Perkinsozoa</taxon>
        <taxon>Perkinsea</taxon>
        <taxon>Perkinsida</taxon>
        <taxon>Perkinsidae</taxon>
        <taxon>Perkinsus</taxon>
    </lineage>
</organism>
<dbReference type="EMBL" id="JABANN010000713">
    <property type="protein sequence ID" value="KAF4654514.1"/>
    <property type="molecule type" value="Genomic_DNA"/>
</dbReference>
<dbReference type="GO" id="GO:0005637">
    <property type="term" value="C:nuclear inner membrane"/>
    <property type="evidence" value="ECO:0007669"/>
    <property type="project" value="InterPro"/>
</dbReference>
<name>A0A7J6L5N1_PEROL</name>
<feature type="compositionally biased region" description="Low complexity" evidence="1">
    <location>
        <begin position="129"/>
        <end position="141"/>
    </location>
</feature>
<keyword evidence="2" id="KW-0812">Transmembrane</keyword>
<feature type="region of interest" description="Disordered" evidence="1">
    <location>
        <begin position="43"/>
        <end position="156"/>
    </location>
</feature>
<dbReference type="Proteomes" id="UP000572268">
    <property type="component" value="Unassembled WGS sequence"/>
</dbReference>
<evidence type="ECO:0000313" key="7">
    <source>
        <dbReference type="Proteomes" id="UP000572268"/>
    </source>
</evidence>
<dbReference type="GO" id="GO:0005783">
    <property type="term" value="C:endoplasmic reticulum"/>
    <property type="evidence" value="ECO:0007669"/>
    <property type="project" value="TreeGrafter"/>
</dbReference>
<evidence type="ECO:0000256" key="1">
    <source>
        <dbReference type="SAM" id="MobiDB-lite"/>
    </source>
</evidence>
<dbReference type="EMBL" id="JABAHT010000178">
    <property type="protein sequence ID" value="KAF4662098.1"/>
    <property type="molecule type" value="Genomic_DNA"/>
</dbReference>
<dbReference type="AlphaFoldDB" id="A0A7J6L5N1"/>
<dbReference type="PANTHER" id="PTHR47808:SF2">
    <property type="entry name" value="LEM DOMAIN-CONTAINING PROTEIN 2"/>
    <property type="match status" value="1"/>
</dbReference>
<dbReference type="SUPFAM" id="SSF55729">
    <property type="entry name" value="Acyl-CoA N-acyltransferases (Nat)"/>
    <property type="match status" value="1"/>
</dbReference>
<dbReference type="GO" id="GO:0071763">
    <property type="term" value="P:nuclear membrane organization"/>
    <property type="evidence" value="ECO:0007669"/>
    <property type="project" value="TreeGrafter"/>
</dbReference>
<dbReference type="Proteomes" id="UP000570595">
    <property type="component" value="Unassembled WGS sequence"/>
</dbReference>
<dbReference type="PROSITE" id="PS51186">
    <property type="entry name" value="GNAT"/>
    <property type="match status" value="1"/>
</dbReference>
<dbReference type="Pfam" id="PF00583">
    <property type="entry name" value="Acetyltransf_1"/>
    <property type="match status" value="1"/>
</dbReference>
<evidence type="ECO:0000313" key="4">
    <source>
        <dbReference type="EMBL" id="KAF4654514.1"/>
    </source>
</evidence>
<dbReference type="InterPro" id="IPR016181">
    <property type="entry name" value="Acyl_CoA_acyltransferase"/>
</dbReference>